<evidence type="ECO:0000256" key="1">
    <source>
        <dbReference type="SAM" id="MobiDB-lite"/>
    </source>
</evidence>
<gene>
    <name evidence="2" type="ORF">SDC9_43003</name>
</gene>
<dbReference type="AlphaFoldDB" id="A0A644VZE6"/>
<comment type="caution">
    <text evidence="2">The sequence shown here is derived from an EMBL/GenBank/DDBJ whole genome shotgun (WGS) entry which is preliminary data.</text>
</comment>
<evidence type="ECO:0000313" key="2">
    <source>
        <dbReference type="EMBL" id="MPL96819.1"/>
    </source>
</evidence>
<protein>
    <submittedName>
        <fullName evidence="2">Uncharacterized protein</fullName>
    </submittedName>
</protein>
<name>A0A644VZE6_9ZZZZ</name>
<accession>A0A644VZE6</accession>
<dbReference type="EMBL" id="VSSQ01000527">
    <property type="protein sequence ID" value="MPL96819.1"/>
    <property type="molecule type" value="Genomic_DNA"/>
</dbReference>
<reference evidence="2" key="1">
    <citation type="submission" date="2019-08" db="EMBL/GenBank/DDBJ databases">
        <authorList>
            <person name="Kucharzyk K."/>
            <person name="Murdoch R.W."/>
            <person name="Higgins S."/>
            <person name="Loffler F."/>
        </authorList>
    </citation>
    <scope>NUCLEOTIDE SEQUENCE</scope>
</reference>
<feature type="region of interest" description="Disordered" evidence="1">
    <location>
        <begin position="37"/>
        <end position="56"/>
    </location>
</feature>
<sequence length="97" mass="10733">MPFVLSMAEIETGHVHSCLRHIHKGFVPRTGGADSADNLYLGHSPKPPSPPKFPTGDFPIPGTILPYLEHFSRKNLLDDRGYGSPRIDPDILEKHGH</sequence>
<proteinExistence type="predicted"/>
<organism evidence="2">
    <name type="scientific">bioreactor metagenome</name>
    <dbReference type="NCBI Taxonomy" id="1076179"/>
    <lineage>
        <taxon>unclassified sequences</taxon>
        <taxon>metagenomes</taxon>
        <taxon>ecological metagenomes</taxon>
    </lineage>
</organism>